<evidence type="ECO:0000256" key="1">
    <source>
        <dbReference type="ARBA" id="ARBA00022679"/>
    </source>
</evidence>
<reference evidence="2" key="1">
    <citation type="submission" date="2020-02" db="EMBL/GenBank/DDBJ databases">
        <authorList>
            <person name="Meier V. D."/>
        </authorList>
    </citation>
    <scope>NUCLEOTIDE SEQUENCE</scope>
    <source>
        <strain evidence="2">AVDCRST_MAG59</strain>
    </source>
</reference>
<feature type="non-terminal residue" evidence="2">
    <location>
        <position position="256"/>
    </location>
</feature>
<dbReference type="GO" id="GO:0008146">
    <property type="term" value="F:sulfotransferase activity"/>
    <property type="evidence" value="ECO:0007669"/>
    <property type="project" value="InterPro"/>
</dbReference>
<protein>
    <submittedName>
        <fullName evidence="2">Uncharacterized protein</fullName>
    </submittedName>
</protein>
<dbReference type="SUPFAM" id="SSF52540">
    <property type="entry name" value="P-loop containing nucleoside triphosphate hydrolases"/>
    <property type="match status" value="1"/>
</dbReference>
<gene>
    <name evidence="2" type="ORF">AVDCRST_MAG59-1558</name>
</gene>
<dbReference type="EMBL" id="CADCWF010000095">
    <property type="protein sequence ID" value="CAA9548766.1"/>
    <property type="molecule type" value="Genomic_DNA"/>
</dbReference>
<dbReference type="InterPro" id="IPR027417">
    <property type="entry name" value="P-loop_NTPase"/>
</dbReference>
<sequence>MTPRPQAPANPDRAVTVEIASIDRFPTHEGILGFAIDGPAPGDRPDADGFEIDGWVLGRNGPVADVEVVFGDEIRCRVPVARKRSDVAVAFPDQPWAAEAGFRGWVPTAGLPSSFSLTIRAHLPTGDRVLLARLGGGRVADLSLEGEGDAPEWPGPDFIVIGAQRAGSTSIYRYLEQHTLVIPAAVKEVKYFSYFHHRPRGWYRRQFPDSLPPGGQTGEATPYYLFHPHAARRIRERAPHARLIAVLRNPVDRAYS</sequence>
<accession>A0A6J4UI57</accession>
<dbReference type="PANTHER" id="PTHR10605:SF56">
    <property type="entry name" value="BIFUNCTIONAL HEPARAN SULFATE N-DEACETYLASE_N-SULFOTRANSFERASE"/>
    <property type="match status" value="1"/>
</dbReference>
<dbReference type="InterPro" id="IPR037359">
    <property type="entry name" value="NST/OST"/>
</dbReference>
<dbReference type="PANTHER" id="PTHR10605">
    <property type="entry name" value="HEPARAN SULFATE SULFOTRANSFERASE"/>
    <property type="match status" value="1"/>
</dbReference>
<name>A0A6J4UI57_9BACT</name>
<evidence type="ECO:0000313" key="2">
    <source>
        <dbReference type="EMBL" id="CAA9548766.1"/>
    </source>
</evidence>
<dbReference type="Gene3D" id="3.40.50.300">
    <property type="entry name" value="P-loop containing nucleotide triphosphate hydrolases"/>
    <property type="match status" value="1"/>
</dbReference>
<proteinExistence type="predicted"/>
<keyword evidence="1" id="KW-0808">Transferase</keyword>
<organism evidence="2">
    <name type="scientific">uncultured Thermomicrobiales bacterium</name>
    <dbReference type="NCBI Taxonomy" id="1645740"/>
    <lineage>
        <taxon>Bacteria</taxon>
        <taxon>Pseudomonadati</taxon>
        <taxon>Thermomicrobiota</taxon>
        <taxon>Thermomicrobia</taxon>
        <taxon>Thermomicrobiales</taxon>
        <taxon>environmental samples</taxon>
    </lineage>
</organism>
<dbReference type="AlphaFoldDB" id="A0A6J4UI57"/>